<evidence type="ECO:0000313" key="3">
    <source>
        <dbReference type="EMBL" id="RPJ67385.1"/>
    </source>
</evidence>
<dbReference type="RefSeq" id="WP_124027285.1">
    <property type="nucleotide sequence ID" value="NZ_JBHRSN010000015.1"/>
</dbReference>
<keyword evidence="3" id="KW-0378">Hydrolase</keyword>
<keyword evidence="4" id="KW-1185">Reference proteome</keyword>
<dbReference type="AlphaFoldDB" id="A0A3N5YD45"/>
<accession>A0A3N5YD45</accession>
<proteinExistence type="predicted"/>
<organism evidence="3 4">
    <name type="scientific">Alteromonas sediminis</name>
    <dbReference type="NCBI Taxonomy" id="2259342"/>
    <lineage>
        <taxon>Bacteria</taxon>
        <taxon>Pseudomonadati</taxon>
        <taxon>Pseudomonadota</taxon>
        <taxon>Gammaproteobacteria</taxon>
        <taxon>Alteromonadales</taxon>
        <taxon>Alteromonadaceae</taxon>
        <taxon>Alteromonas/Salinimonas group</taxon>
        <taxon>Alteromonas</taxon>
    </lineage>
</organism>
<evidence type="ECO:0000256" key="1">
    <source>
        <dbReference type="SAM" id="Phobius"/>
    </source>
</evidence>
<keyword evidence="3" id="KW-0482">Metalloprotease</keyword>
<feature type="transmembrane region" description="Helical" evidence="1">
    <location>
        <begin position="115"/>
        <end position="134"/>
    </location>
</feature>
<dbReference type="GO" id="GO:0004175">
    <property type="term" value="F:endopeptidase activity"/>
    <property type="evidence" value="ECO:0007669"/>
    <property type="project" value="UniProtKB-ARBA"/>
</dbReference>
<reference evidence="3 4" key="1">
    <citation type="submission" date="2018-11" db="EMBL/GenBank/DDBJ databases">
        <authorList>
            <person name="Ye M.-Q."/>
            <person name="Du Z.-J."/>
        </authorList>
    </citation>
    <scope>NUCLEOTIDE SEQUENCE [LARGE SCALE GENOMIC DNA]</scope>
    <source>
        <strain evidence="3 4">U0105</strain>
    </source>
</reference>
<feature type="transmembrane region" description="Helical" evidence="1">
    <location>
        <begin position="55"/>
        <end position="74"/>
    </location>
</feature>
<evidence type="ECO:0000259" key="2">
    <source>
        <dbReference type="Pfam" id="PF02517"/>
    </source>
</evidence>
<keyword evidence="1" id="KW-0812">Transmembrane</keyword>
<feature type="transmembrane region" description="Helical" evidence="1">
    <location>
        <begin position="86"/>
        <end position="109"/>
    </location>
</feature>
<dbReference type="GO" id="GO:0006508">
    <property type="term" value="P:proteolysis"/>
    <property type="evidence" value="ECO:0007669"/>
    <property type="project" value="UniProtKB-KW"/>
</dbReference>
<dbReference type="GO" id="GO:0080120">
    <property type="term" value="P:CAAX-box protein maturation"/>
    <property type="evidence" value="ECO:0007669"/>
    <property type="project" value="UniProtKB-ARBA"/>
</dbReference>
<dbReference type="InterPro" id="IPR003675">
    <property type="entry name" value="Rce1/LyrA-like_dom"/>
</dbReference>
<feature type="transmembrane region" description="Helical" evidence="1">
    <location>
        <begin position="240"/>
        <end position="257"/>
    </location>
</feature>
<dbReference type="PANTHER" id="PTHR35797">
    <property type="entry name" value="PROTEASE-RELATED"/>
    <property type="match status" value="1"/>
</dbReference>
<keyword evidence="1" id="KW-0472">Membrane</keyword>
<protein>
    <submittedName>
        <fullName evidence="3">CPBP family intramembrane metalloprotease</fullName>
    </submittedName>
</protein>
<dbReference type="EMBL" id="RPOK01000002">
    <property type="protein sequence ID" value="RPJ67385.1"/>
    <property type="molecule type" value="Genomic_DNA"/>
</dbReference>
<name>A0A3N5YD45_9ALTE</name>
<dbReference type="Pfam" id="PF02517">
    <property type="entry name" value="Rce1-like"/>
    <property type="match status" value="1"/>
</dbReference>
<feature type="transmembrane region" description="Helical" evidence="1">
    <location>
        <begin position="215"/>
        <end position="234"/>
    </location>
</feature>
<dbReference type="InterPro" id="IPR042150">
    <property type="entry name" value="MmRce1-like"/>
</dbReference>
<feature type="transmembrane region" description="Helical" evidence="1">
    <location>
        <begin position="16"/>
        <end position="35"/>
    </location>
</feature>
<feature type="transmembrane region" description="Helical" evidence="1">
    <location>
        <begin position="146"/>
        <end position="166"/>
    </location>
</feature>
<dbReference type="Proteomes" id="UP000275281">
    <property type="component" value="Unassembled WGS sequence"/>
</dbReference>
<sequence length="268" mass="29796">MTTLIKTKDKIRTHKPIYFTPLILFVVLSTLLSGLFRPPVTNFLTGIDLSFIERFALVVVCIGWGPAIAAFIISKASHKNIKFNMVGTWKTGAILSIFAVPALMAVIGVENNEKVNPHLFGLILGALLILYTIGEEIGWRGYLNNSLKSLTLVLRSIVIGTVWWFWHLSFLKKSTESGLYLAGTFSSHLFYWGILVGISVLFLSIVDRNKSILQVAAFHATGNIAFFAGSFTFISNDKRYFIATCVLLSLLVIHGLWQKNKAIENKAV</sequence>
<feature type="transmembrane region" description="Helical" evidence="1">
    <location>
        <begin position="178"/>
        <end position="203"/>
    </location>
</feature>
<feature type="domain" description="CAAX prenyl protease 2/Lysostaphin resistance protein A-like" evidence="2">
    <location>
        <begin position="122"/>
        <end position="224"/>
    </location>
</feature>
<evidence type="ECO:0000313" key="4">
    <source>
        <dbReference type="Proteomes" id="UP000275281"/>
    </source>
</evidence>
<keyword evidence="3" id="KW-0645">Protease</keyword>
<keyword evidence="1" id="KW-1133">Transmembrane helix</keyword>
<dbReference type="OrthoDB" id="3693644at2"/>
<dbReference type="GO" id="GO:0008237">
    <property type="term" value="F:metallopeptidase activity"/>
    <property type="evidence" value="ECO:0007669"/>
    <property type="project" value="UniProtKB-KW"/>
</dbReference>
<dbReference type="PANTHER" id="PTHR35797:SF1">
    <property type="entry name" value="PROTEASE"/>
    <property type="match status" value="1"/>
</dbReference>
<gene>
    <name evidence="3" type="ORF">DRW07_07630</name>
</gene>
<comment type="caution">
    <text evidence="3">The sequence shown here is derived from an EMBL/GenBank/DDBJ whole genome shotgun (WGS) entry which is preliminary data.</text>
</comment>